<protein>
    <submittedName>
        <fullName evidence="1">Bidirectional sugar transporter SWEET</fullName>
    </submittedName>
</protein>
<dbReference type="Proteomes" id="UP000829398">
    <property type="component" value="Chromosome 9"/>
</dbReference>
<gene>
    <name evidence="1" type="ORF">KPL71_027894</name>
</gene>
<sequence>MVNARTIVGIVGNVVSFGLFLSPVATFWRIIRKKDVEEFHPYAYIAACLNCMFWILYGLPVVHPDSTLVITINAVGLALELIYLSIFCLYDRQKRGRVIFFFFFDIRILAEVIFVGVIAIITFLAFHTHTSRSMFVGILCDIFNIIMYASPLTIWHKVITTKSVEYMPFFLSLANFANGCIWTAYALIKLDIYILVSNGLGAILGFIQLVIYACYYKSTPKKGNDDDFVKPKPTEVQHSGAAMA</sequence>
<reference evidence="2" key="1">
    <citation type="journal article" date="2023" name="Hortic. Res.">
        <title>A chromosome-level phased genome enabling allele-level studies in sweet orange: a case study on citrus Huanglongbing tolerance.</title>
        <authorList>
            <person name="Wu B."/>
            <person name="Yu Q."/>
            <person name="Deng Z."/>
            <person name="Duan Y."/>
            <person name="Luo F."/>
            <person name="Gmitter F. Jr."/>
        </authorList>
    </citation>
    <scope>NUCLEOTIDE SEQUENCE [LARGE SCALE GENOMIC DNA]</scope>
    <source>
        <strain evidence="2">cv. Valencia</strain>
    </source>
</reference>
<name>A0ACB8IAU3_CITSI</name>
<accession>A0ACB8IAU3</accession>
<comment type="caution">
    <text evidence="1">The sequence shown here is derived from an EMBL/GenBank/DDBJ whole genome shotgun (WGS) entry which is preliminary data.</text>
</comment>
<dbReference type="EMBL" id="CM039178">
    <property type="protein sequence ID" value="KAH9684105.1"/>
    <property type="molecule type" value="Genomic_DNA"/>
</dbReference>
<evidence type="ECO:0000313" key="2">
    <source>
        <dbReference type="Proteomes" id="UP000829398"/>
    </source>
</evidence>
<keyword evidence="2" id="KW-1185">Reference proteome</keyword>
<keyword evidence="1" id="KW-0813">Transport</keyword>
<organism evidence="1 2">
    <name type="scientific">Citrus sinensis</name>
    <name type="common">Sweet orange</name>
    <name type="synonym">Citrus aurantium var. sinensis</name>
    <dbReference type="NCBI Taxonomy" id="2711"/>
    <lineage>
        <taxon>Eukaryota</taxon>
        <taxon>Viridiplantae</taxon>
        <taxon>Streptophyta</taxon>
        <taxon>Embryophyta</taxon>
        <taxon>Tracheophyta</taxon>
        <taxon>Spermatophyta</taxon>
        <taxon>Magnoliopsida</taxon>
        <taxon>eudicotyledons</taxon>
        <taxon>Gunneridae</taxon>
        <taxon>Pentapetalae</taxon>
        <taxon>rosids</taxon>
        <taxon>malvids</taxon>
        <taxon>Sapindales</taxon>
        <taxon>Rutaceae</taxon>
        <taxon>Aurantioideae</taxon>
        <taxon>Citrus</taxon>
    </lineage>
</organism>
<keyword evidence="1" id="KW-0762">Sugar transport</keyword>
<proteinExistence type="predicted"/>
<evidence type="ECO:0000313" key="1">
    <source>
        <dbReference type="EMBL" id="KAH9684105.1"/>
    </source>
</evidence>